<dbReference type="Pfam" id="PF00583">
    <property type="entry name" value="Acetyltransf_1"/>
    <property type="match status" value="1"/>
</dbReference>
<organism evidence="2 3">
    <name type="scientific">Alternaria panax</name>
    <dbReference type="NCBI Taxonomy" id="48097"/>
    <lineage>
        <taxon>Eukaryota</taxon>
        <taxon>Fungi</taxon>
        <taxon>Dikarya</taxon>
        <taxon>Ascomycota</taxon>
        <taxon>Pezizomycotina</taxon>
        <taxon>Dothideomycetes</taxon>
        <taxon>Pleosporomycetidae</taxon>
        <taxon>Pleosporales</taxon>
        <taxon>Pleosporineae</taxon>
        <taxon>Pleosporaceae</taxon>
        <taxon>Alternaria</taxon>
        <taxon>Alternaria sect. Panax</taxon>
    </lineage>
</organism>
<evidence type="ECO:0000259" key="1">
    <source>
        <dbReference type="PROSITE" id="PS51186"/>
    </source>
</evidence>
<dbReference type="SUPFAM" id="SSF55729">
    <property type="entry name" value="Acyl-CoA N-acyltransferases (Nat)"/>
    <property type="match status" value="1"/>
</dbReference>
<dbReference type="PANTHER" id="PTHR13170">
    <property type="entry name" value="O-GLCNACASE"/>
    <property type="match status" value="1"/>
</dbReference>
<dbReference type="PROSITE" id="PS51186">
    <property type="entry name" value="GNAT"/>
    <property type="match status" value="1"/>
</dbReference>
<evidence type="ECO:0000313" key="3">
    <source>
        <dbReference type="Proteomes" id="UP001199106"/>
    </source>
</evidence>
<dbReference type="Gene3D" id="3.40.630.30">
    <property type="match status" value="1"/>
</dbReference>
<reference evidence="2" key="1">
    <citation type="submission" date="2021-07" db="EMBL/GenBank/DDBJ databases">
        <title>Genome Resource of American Ginseng Black Spot Pathogen Alternaria panax.</title>
        <authorList>
            <person name="Qiu C."/>
            <person name="Wang W."/>
            <person name="Liu Z."/>
        </authorList>
    </citation>
    <scope>NUCLEOTIDE SEQUENCE</scope>
    <source>
        <strain evidence="2">BNCC115425</strain>
    </source>
</reference>
<accession>A0AAD4FM79</accession>
<gene>
    <name evidence="2" type="ORF">G6011_08232</name>
</gene>
<keyword evidence="3" id="KW-1185">Reference proteome</keyword>
<evidence type="ECO:0000313" key="2">
    <source>
        <dbReference type="EMBL" id="KAG9190144.1"/>
    </source>
</evidence>
<dbReference type="CDD" id="cd04301">
    <property type="entry name" value="NAT_SF"/>
    <property type="match status" value="1"/>
</dbReference>
<proteinExistence type="predicted"/>
<dbReference type="InterPro" id="IPR016181">
    <property type="entry name" value="Acyl_CoA_acyltransferase"/>
</dbReference>
<dbReference type="GO" id="GO:0016747">
    <property type="term" value="F:acyltransferase activity, transferring groups other than amino-acyl groups"/>
    <property type="evidence" value="ECO:0007669"/>
    <property type="project" value="InterPro"/>
</dbReference>
<dbReference type="PANTHER" id="PTHR13170:SF16">
    <property type="entry name" value="PROTEIN O-GLCNACASE"/>
    <property type="match status" value="1"/>
</dbReference>
<dbReference type="EMBL" id="JAANER010000004">
    <property type="protein sequence ID" value="KAG9190144.1"/>
    <property type="molecule type" value="Genomic_DNA"/>
</dbReference>
<sequence>MAAKNPFVRLYNASTDFEDGLHVFLKTIQPGLDWEPARTVGSYLWYRAYVNVAPETCYVLDDGTGRVVGYCIGATDTTSFAQRWRDVFTPTIDPKLVPRHKIQTGDPQMEGSDVKHFRKAVYEADCSMLHPWPQMLEQYPAHLHIDILPEYQGKGWGKVLIQTLLGTFKSKGAKGVHLDMVQSNTGARAFYNRIGFQICPQILDDGASGQPGIDGIVVTLVMSF</sequence>
<name>A0AAD4FM79_9PLEO</name>
<dbReference type="InterPro" id="IPR000182">
    <property type="entry name" value="GNAT_dom"/>
</dbReference>
<dbReference type="AlphaFoldDB" id="A0AAD4FM79"/>
<feature type="domain" description="N-acetyltransferase" evidence="1">
    <location>
        <begin position="145"/>
        <end position="224"/>
    </location>
</feature>
<protein>
    <recommendedName>
        <fullName evidence="1">N-acetyltransferase domain-containing protein</fullName>
    </recommendedName>
</protein>
<dbReference type="Proteomes" id="UP001199106">
    <property type="component" value="Unassembled WGS sequence"/>
</dbReference>
<dbReference type="InterPro" id="IPR051822">
    <property type="entry name" value="Glycosyl_Hydrolase_84"/>
</dbReference>
<comment type="caution">
    <text evidence="2">The sequence shown here is derived from an EMBL/GenBank/DDBJ whole genome shotgun (WGS) entry which is preliminary data.</text>
</comment>